<gene>
    <name evidence="12" type="ORF">TD95_003504</name>
    <name evidence="11" type="ORF">TD95_004813</name>
</gene>
<dbReference type="EMBL" id="LAEV01000286">
    <property type="protein sequence ID" value="KKA30740.1"/>
    <property type="molecule type" value="Genomic_DNA"/>
</dbReference>
<dbReference type="EMBL" id="LAEV01000677">
    <property type="protein sequence ID" value="KKA29790.1"/>
    <property type="molecule type" value="Genomic_DNA"/>
</dbReference>
<dbReference type="FunFam" id="3.40.50.2020:FF:000023">
    <property type="entry name" value="Probable uracil phosphoribosyltransferase"/>
    <property type="match status" value="1"/>
</dbReference>
<evidence type="ECO:0000313" key="11">
    <source>
        <dbReference type="EMBL" id="KKA29790.1"/>
    </source>
</evidence>
<dbReference type="OrthoDB" id="106623at2759"/>
<comment type="similarity">
    <text evidence="3">Belongs to the UPRTase family.</text>
</comment>
<evidence type="ECO:0000256" key="2">
    <source>
        <dbReference type="ARBA" id="ARBA00005180"/>
    </source>
</evidence>
<evidence type="ECO:0000256" key="6">
    <source>
        <dbReference type="ARBA" id="ARBA00022676"/>
    </source>
</evidence>
<proteinExistence type="inferred from homology"/>
<dbReference type="EC" id="2.4.2.9" evidence="4"/>
<evidence type="ECO:0000259" key="10">
    <source>
        <dbReference type="Pfam" id="PF14681"/>
    </source>
</evidence>
<reference evidence="11 13" key="1">
    <citation type="submission" date="2015-03" db="EMBL/GenBank/DDBJ databases">
        <authorList>
            <person name="Radwan O."/>
            <person name="Al-Naeli F.A."/>
            <person name="Rendon G.A."/>
            <person name="Fields C."/>
        </authorList>
    </citation>
    <scope>NUCLEOTIDE SEQUENCE [LARGE SCALE GENOMIC DNA]</scope>
    <source>
        <strain evidence="11">CR-DP1</strain>
    </source>
</reference>
<dbReference type="GO" id="GO:0005525">
    <property type="term" value="F:GTP binding"/>
    <property type="evidence" value="ECO:0007669"/>
    <property type="project" value="UniProtKB-KW"/>
</dbReference>
<evidence type="ECO:0000313" key="12">
    <source>
        <dbReference type="EMBL" id="KKA30740.1"/>
    </source>
</evidence>
<feature type="domain" description="Phosphoribosyltransferase" evidence="10">
    <location>
        <begin position="12"/>
        <end position="216"/>
    </location>
</feature>
<comment type="cofactor">
    <cofactor evidence="1">
        <name>Mg(2+)</name>
        <dbReference type="ChEBI" id="CHEBI:18420"/>
    </cofactor>
</comment>
<comment type="pathway">
    <text evidence="2">Pyrimidine metabolism; UMP biosynthesis via salvage pathway; UMP from uracil: step 1/1.</text>
</comment>
<keyword evidence="8" id="KW-0547">Nucleotide-binding</keyword>
<name>A0A0F4ZHV9_9PEZI</name>
<protein>
    <recommendedName>
        <fullName evidence="4">uracil phosphoribosyltransferase</fullName>
        <ecNumber evidence="4">2.4.2.9</ecNumber>
    </recommendedName>
</protein>
<dbReference type="CDD" id="cd06223">
    <property type="entry name" value="PRTases_typeI"/>
    <property type="match status" value="1"/>
</dbReference>
<comment type="caution">
    <text evidence="11">The sequence shown here is derived from an EMBL/GenBank/DDBJ whole genome shotgun (WGS) entry which is preliminary data.</text>
</comment>
<evidence type="ECO:0000256" key="7">
    <source>
        <dbReference type="ARBA" id="ARBA00022679"/>
    </source>
</evidence>
<accession>A0A0F4ZHV9</accession>
<keyword evidence="6" id="KW-0328">Glycosyltransferase</keyword>
<evidence type="ECO:0000256" key="8">
    <source>
        <dbReference type="ARBA" id="ARBA00022741"/>
    </source>
</evidence>
<dbReference type="InterPro" id="IPR029057">
    <property type="entry name" value="PRTase-like"/>
</dbReference>
<evidence type="ECO:0000256" key="5">
    <source>
        <dbReference type="ARBA" id="ARBA00022533"/>
    </source>
</evidence>
<keyword evidence="9" id="KW-0342">GTP-binding</keyword>
<dbReference type="InterPro" id="IPR000836">
    <property type="entry name" value="PRTase_dom"/>
</dbReference>
<dbReference type="NCBIfam" id="NF001097">
    <property type="entry name" value="PRK00129.1"/>
    <property type="match status" value="1"/>
</dbReference>
<evidence type="ECO:0000256" key="4">
    <source>
        <dbReference type="ARBA" id="ARBA00011894"/>
    </source>
</evidence>
<dbReference type="GO" id="GO:0008655">
    <property type="term" value="P:pyrimidine-containing compound salvage"/>
    <property type="evidence" value="ECO:0007669"/>
    <property type="project" value="UniProtKB-ARBA"/>
</dbReference>
<keyword evidence="5" id="KW-0021">Allosteric enzyme</keyword>
<evidence type="ECO:0000256" key="9">
    <source>
        <dbReference type="ARBA" id="ARBA00023134"/>
    </source>
</evidence>
<dbReference type="GO" id="GO:0004845">
    <property type="term" value="F:uracil phosphoribosyltransferase activity"/>
    <property type="evidence" value="ECO:0007669"/>
    <property type="project" value="UniProtKB-EC"/>
</dbReference>
<sequence>MTALPSSVHVLPQEPYLLSLMTTLRDQATPSPAFAAAFARICAQLMVRALDCVPAQKTTVTSPTGARVAGLAHVRPVCGVSILRAGASMEGSLREAYCGPLSFGKILIQRNEETALPTHLYSKLPNDLSTKSILILEPMLATGGSASKAIDILLQNGACEKDIIFVNCIASVEGIRVITEKFPQLTIVTAAVDADLTASKHISPGLGDFGDRFYGTD</sequence>
<dbReference type="Pfam" id="PF14681">
    <property type="entry name" value="UPRTase"/>
    <property type="match status" value="1"/>
</dbReference>
<organism evidence="11 13">
    <name type="scientific">Thielaviopsis punctulata</name>
    <dbReference type="NCBI Taxonomy" id="72032"/>
    <lineage>
        <taxon>Eukaryota</taxon>
        <taxon>Fungi</taxon>
        <taxon>Dikarya</taxon>
        <taxon>Ascomycota</taxon>
        <taxon>Pezizomycotina</taxon>
        <taxon>Sordariomycetes</taxon>
        <taxon>Hypocreomycetidae</taxon>
        <taxon>Microascales</taxon>
        <taxon>Ceratocystidaceae</taxon>
        <taxon>Thielaviopsis</taxon>
    </lineage>
</organism>
<keyword evidence="7" id="KW-0808">Transferase</keyword>
<evidence type="ECO:0000256" key="1">
    <source>
        <dbReference type="ARBA" id="ARBA00001946"/>
    </source>
</evidence>
<evidence type="ECO:0000313" key="13">
    <source>
        <dbReference type="Proteomes" id="UP000033483"/>
    </source>
</evidence>
<evidence type="ECO:0000256" key="3">
    <source>
        <dbReference type="ARBA" id="ARBA00009516"/>
    </source>
</evidence>
<keyword evidence="13" id="KW-1185">Reference proteome</keyword>
<dbReference type="Gene3D" id="3.40.50.2020">
    <property type="match status" value="1"/>
</dbReference>
<dbReference type="SUPFAM" id="SSF53271">
    <property type="entry name" value="PRTase-like"/>
    <property type="match status" value="1"/>
</dbReference>
<dbReference type="Proteomes" id="UP000033483">
    <property type="component" value="Unassembled WGS sequence"/>
</dbReference>
<dbReference type="AlphaFoldDB" id="A0A0F4ZHV9"/>